<comment type="caution">
    <text evidence="1">The sequence shown here is derived from an EMBL/GenBank/DDBJ whole genome shotgun (WGS) entry which is preliminary data.</text>
</comment>
<gene>
    <name evidence="1" type="ORF">EG328_000294</name>
</gene>
<proteinExistence type="predicted"/>
<dbReference type="Proteomes" id="UP000447873">
    <property type="component" value="Unassembled WGS sequence"/>
</dbReference>
<evidence type="ECO:0000313" key="2">
    <source>
        <dbReference type="Proteomes" id="UP000447873"/>
    </source>
</evidence>
<dbReference type="EMBL" id="WNWS01000103">
    <property type="protein sequence ID" value="KAE9980475.1"/>
    <property type="molecule type" value="Genomic_DNA"/>
</dbReference>
<dbReference type="InterPro" id="IPR022124">
    <property type="entry name" value="DUF3659"/>
</dbReference>
<sequence>MTKKSMTSADKTANEQLGARVDTVAEELVGTRAANDKLHDTVSVLSKRLDDSRGEKDGLHATVDILSEKLDDQARAGKAEKEELHATVDILSKKLDDQARAGKAEKGELHDTVNVLSKRLDDQARASQAEKDKLQAMVDKLVLVTESLSQTAMANSDKNEQLQISIEMSRKQHDNNRQQLHQIPLHIGDDVNHLSKVVHSLRLHDDKLEAGIEKMKETVERGDNINHDNHEILRQTVGEQNEQLAVLIKNVGEQHNSTSQRFVDHHREWHGDHEEMRNMFDRLNKDDKKLQSRIEAMEEKMAAQSMDGISDSTLNTLKDDQEMLRQTVDDLVKGHDKFQSEVAIMKAFREHSLKLHVKVNHLAKTTKTLSEKAVAEEVKGEVYVNILNQLKQEDAAAAVANGVKKEQSETLIKEVQKLVKASSAHHEKGKEIKKSLIDLQADYEKIMAHIEMTENTLRLRVEKMEEQMAAQFAADDVPHERIGRLGDVDRENTLDQSIRALKDGHEYLHQKISDLVKDNEKSHAEVMAPKDCLEDTKVLTNKVDGLERAQGQIILRLKSMAEQLPVVSSEQATDDEIPPPLIILNGLVCQRNGLIKNDEDKLVGQIVHGDTKMIHHRGSRCDAHGHVYSPWSPYGVEGWARTLTPSQARGLMSKDGEEATV</sequence>
<protein>
    <submittedName>
        <fullName evidence="1">Uncharacterized protein</fullName>
    </submittedName>
</protein>
<dbReference type="AlphaFoldDB" id="A0A8H3V2Z9"/>
<organism evidence="1 2">
    <name type="scientific">Venturia inaequalis</name>
    <name type="common">Apple scab fungus</name>
    <dbReference type="NCBI Taxonomy" id="5025"/>
    <lineage>
        <taxon>Eukaryota</taxon>
        <taxon>Fungi</taxon>
        <taxon>Dikarya</taxon>
        <taxon>Ascomycota</taxon>
        <taxon>Pezizomycotina</taxon>
        <taxon>Dothideomycetes</taxon>
        <taxon>Pleosporomycetidae</taxon>
        <taxon>Venturiales</taxon>
        <taxon>Venturiaceae</taxon>
        <taxon>Venturia</taxon>
    </lineage>
</organism>
<name>A0A8H3V2Z9_VENIN</name>
<evidence type="ECO:0000313" key="1">
    <source>
        <dbReference type="EMBL" id="KAE9980475.1"/>
    </source>
</evidence>
<dbReference type="Pfam" id="PF12396">
    <property type="entry name" value="DUF3659"/>
    <property type="match status" value="1"/>
</dbReference>
<reference evidence="1 2" key="1">
    <citation type="submission" date="2018-12" db="EMBL/GenBank/DDBJ databases">
        <title>Venturia inaequalis Genome Resource.</title>
        <authorList>
            <person name="Lichtner F.J."/>
        </authorList>
    </citation>
    <scope>NUCLEOTIDE SEQUENCE [LARGE SCALE GENOMIC DNA]</scope>
    <source>
        <strain evidence="1 2">120213</strain>
    </source>
</reference>
<accession>A0A8H3V2Z9</accession>